<dbReference type="Pfam" id="PF00571">
    <property type="entry name" value="CBS"/>
    <property type="match status" value="2"/>
</dbReference>
<dbReference type="PANTHER" id="PTHR43080">
    <property type="entry name" value="CBS DOMAIN-CONTAINING PROTEIN CBSX3, MITOCHONDRIAL"/>
    <property type="match status" value="1"/>
</dbReference>
<dbReference type="SMART" id="SM00116">
    <property type="entry name" value="CBS"/>
    <property type="match status" value="2"/>
</dbReference>
<dbReference type="Proteomes" id="UP001596337">
    <property type="component" value="Unassembled WGS sequence"/>
</dbReference>
<dbReference type="SUPFAM" id="SSF54631">
    <property type="entry name" value="CBS-domain pair"/>
    <property type="match status" value="1"/>
</dbReference>
<keyword evidence="5" id="KW-1185">Reference proteome</keyword>
<dbReference type="Gene3D" id="3.10.580.10">
    <property type="entry name" value="CBS-domain"/>
    <property type="match status" value="1"/>
</dbReference>
<evidence type="ECO:0000256" key="1">
    <source>
        <dbReference type="ARBA" id="ARBA00023122"/>
    </source>
</evidence>
<evidence type="ECO:0000256" key="2">
    <source>
        <dbReference type="PROSITE-ProRule" id="PRU00703"/>
    </source>
</evidence>
<dbReference type="InterPro" id="IPR046342">
    <property type="entry name" value="CBS_dom_sf"/>
</dbReference>
<evidence type="ECO:0000313" key="5">
    <source>
        <dbReference type="Proteomes" id="UP001596337"/>
    </source>
</evidence>
<comment type="caution">
    <text evidence="4">The sequence shown here is derived from an EMBL/GenBank/DDBJ whole genome shotgun (WGS) entry which is preliminary data.</text>
</comment>
<sequence length="135" mass="14433">MHASEIMARPVPTVGLHTPIADAIDMLTERALPALPVVDDDGRLIGLFSEADALYSEVTLAGDDTMTVESVMTKQVESASPNADVADVARLMLEYQLSCVPIVEGGMVFGLVTRSDLLRWPDRLAAPAVDTVPAR</sequence>
<gene>
    <name evidence="4" type="ORF">ACFQGD_10835</name>
</gene>
<dbReference type="InterPro" id="IPR000644">
    <property type="entry name" value="CBS_dom"/>
</dbReference>
<name>A0ABW2BZS8_9PSEU</name>
<dbReference type="PANTHER" id="PTHR43080:SF26">
    <property type="entry name" value="REGULATORY PROTEIN"/>
    <property type="match status" value="1"/>
</dbReference>
<organism evidence="4 5">
    <name type="scientific">Haloechinothrix salitolerans</name>
    <dbReference type="NCBI Taxonomy" id="926830"/>
    <lineage>
        <taxon>Bacteria</taxon>
        <taxon>Bacillati</taxon>
        <taxon>Actinomycetota</taxon>
        <taxon>Actinomycetes</taxon>
        <taxon>Pseudonocardiales</taxon>
        <taxon>Pseudonocardiaceae</taxon>
        <taxon>Haloechinothrix</taxon>
    </lineage>
</organism>
<dbReference type="EMBL" id="JBHSXX010000001">
    <property type="protein sequence ID" value="MFC6867645.1"/>
    <property type="molecule type" value="Genomic_DNA"/>
</dbReference>
<protein>
    <submittedName>
        <fullName evidence="4">HPP family protein</fullName>
    </submittedName>
</protein>
<feature type="domain" description="CBS" evidence="3">
    <location>
        <begin position="7"/>
        <end position="65"/>
    </location>
</feature>
<proteinExistence type="predicted"/>
<reference evidence="5" key="1">
    <citation type="journal article" date="2019" name="Int. J. Syst. Evol. Microbiol.">
        <title>The Global Catalogue of Microorganisms (GCM) 10K type strain sequencing project: providing services to taxonomists for standard genome sequencing and annotation.</title>
        <authorList>
            <consortium name="The Broad Institute Genomics Platform"/>
            <consortium name="The Broad Institute Genome Sequencing Center for Infectious Disease"/>
            <person name="Wu L."/>
            <person name="Ma J."/>
        </authorList>
    </citation>
    <scope>NUCLEOTIDE SEQUENCE [LARGE SCALE GENOMIC DNA]</scope>
    <source>
        <strain evidence="5">KCTC 32255</strain>
    </source>
</reference>
<keyword evidence="1 2" id="KW-0129">CBS domain</keyword>
<dbReference type="PROSITE" id="PS51371">
    <property type="entry name" value="CBS"/>
    <property type="match status" value="2"/>
</dbReference>
<dbReference type="InterPro" id="IPR051257">
    <property type="entry name" value="Diverse_CBS-Domain"/>
</dbReference>
<dbReference type="RefSeq" id="WP_345401202.1">
    <property type="nucleotide sequence ID" value="NZ_BAABLA010000104.1"/>
</dbReference>
<evidence type="ECO:0000259" key="3">
    <source>
        <dbReference type="PROSITE" id="PS51371"/>
    </source>
</evidence>
<accession>A0ABW2BZS8</accession>
<evidence type="ECO:0000313" key="4">
    <source>
        <dbReference type="EMBL" id="MFC6867645.1"/>
    </source>
</evidence>
<feature type="domain" description="CBS" evidence="3">
    <location>
        <begin position="72"/>
        <end position="131"/>
    </location>
</feature>